<dbReference type="PANTHER" id="PTHR35526">
    <property type="entry name" value="ANTI-SIGMA-F FACTOR RSBW-RELATED"/>
    <property type="match status" value="1"/>
</dbReference>
<dbReference type="CDD" id="cd16936">
    <property type="entry name" value="HATPase_RsbW-like"/>
    <property type="match status" value="1"/>
</dbReference>
<dbReference type="HOGENOM" id="CLU_090336_4_4_11"/>
<keyword evidence="3" id="KW-0808">Transferase</keyword>
<keyword evidence="3" id="KW-0418">Kinase</keyword>
<keyword evidence="1 3" id="KW-0723">Serine/threonine-protein kinase</keyword>
<dbReference type="InterPro" id="IPR050267">
    <property type="entry name" value="Anti-sigma-factor_SerPK"/>
</dbReference>
<accession>D1AD05</accession>
<dbReference type="RefSeq" id="WP_012854098.1">
    <property type="nucleotide sequence ID" value="NC_013510.1"/>
</dbReference>
<organism evidence="3 4">
    <name type="scientific">Thermomonospora curvata (strain ATCC 19995 / DSM 43183 / JCM 3096 / KCTC 9072 / NBRC 15933 / NCIMB 10081 / Henssen B9)</name>
    <dbReference type="NCBI Taxonomy" id="471852"/>
    <lineage>
        <taxon>Bacteria</taxon>
        <taxon>Bacillati</taxon>
        <taxon>Actinomycetota</taxon>
        <taxon>Actinomycetes</taxon>
        <taxon>Streptosporangiales</taxon>
        <taxon>Thermomonosporaceae</taxon>
        <taxon>Thermomonospora</taxon>
    </lineage>
</organism>
<dbReference type="Proteomes" id="UP000001918">
    <property type="component" value="Chromosome"/>
</dbReference>
<dbReference type="GO" id="GO:0004674">
    <property type="term" value="F:protein serine/threonine kinase activity"/>
    <property type="evidence" value="ECO:0007669"/>
    <property type="project" value="UniProtKB-KW"/>
</dbReference>
<dbReference type="InterPro" id="IPR003594">
    <property type="entry name" value="HATPase_dom"/>
</dbReference>
<dbReference type="Pfam" id="PF13581">
    <property type="entry name" value="HATPase_c_2"/>
    <property type="match status" value="1"/>
</dbReference>
<evidence type="ECO:0000313" key="3">
    <source>
        <dbReference type="EMBL" id="ACY99314.1"/>
    </source>
</evidence>
<protein>
    <submittedName>
        <fullName evidence="3">Putative anti-sigma regulatory factor, serine/threonine protein kinase</fullName>
    </submittedName>
</protein>
<feature type="domain" description="Histidine kinase/HSP90-like ATPase" evidence="2">
    <location>
        <begin position="24"/>
        <end position="123"/>
    </location>
</feature>
<keyword evidence="4" id="KW-1185">Reference proteome</keyword>
<dbReference type="eggNOG" id="COG2172">
    <property type="taxonomic scope" value="Bacteria"/>
</dbReference>
<reference evidence="3 4" key="1">
    <citation type="journal article" date="2011" name="Stand. Genomic Sci.">
        <title>Complete genome sequence of Thermomonospora curvata type strain (B9).</title>
        <authorList>
            <person name="Chertkov O."/>
            <person name="Sikorski J."/>
            <person name="Nolan M."/>
            <person name="Lapidus A."/>
            <person name="Lucas S."/>
            <person name="Del Rio T.G."/>
            <person name="Tice H."/>
            <person name="Cheng J.F."/>
            <person name="Goodwin L."/>
            <person name="Pitluck S."/>
            <person name="Liolios K."/>
            <person name="Ivanova N."/>
            <person name="Mavromatis K."/>
            <person name="Mikhailova N."/>
            <person name="Ovchinnikova G."/>
            <person name="Pati A."/>
            <person name="Chen A."/>
            <person name="Palaniappan K."/>
            <person name="Djao O.D."/>
            <person name="Land M."/>
            <person name="Hauser L."/>
            <person name="Chang Y.J."/>
            <person name="Jeffries C.D."/>
            <person name="Brettin T."/>
            <person name="Han C."/>
            <person name="Detter J.C."/>
            <person name="Rohde M."/>
            <person name="Goker M."/>
            <person name="Woyke T."/>
            <person name="Bristow J."/>
            <person name="Eisen J.A."/>
            <person name="Markowitz V."/>
            <person name="Hugenholtz P."/>
            <person name="Klenk H.P."/>
            <person name="Kyrpides N.C."/>
        </authorList>
    </citation>
    <scope>NUCLEOTIDE SEQUENCE [LARGE SCALE GENOMIC DNA]</scope>
    <source>
        <strain evidence="4">ATCC 19995 / DSM 43183 / JCM 3096 / KCTC 9072 / NBRC 15933 / NCIMB 10081 / Henssen B9</strain>
    </source>
</reference>
<dbReference type="AlphaFoldDB" id="D1AD05"/>
<dbReference type="SUPFAM" id="SSF55874">
    <property type="entry name" value="ATPase domain of HSP90 chaperone/DNA topoisomerase II/histidine kinase"/>
    <property type="match status" value="1"/>
</dbReference>
<dbReference type="InterPro" id="IPR036890">
    <property type="entry name" value="HATPase_C_sf"/>
</dbReference>
<name>D1AD05_THECD</name>
<dbReference type="EMBL" id="CP001738">
    <property type="protein sequence ID" value="ACY99314.1"/>
    <property type="molecule type" value="Genomic_DNA"/>
</dbReference>
<dbReference type="Gene3D" id="3.30.565.10">
    <property type="entry name" value="Histidine kinase-like ATPase, C-terminal domain"/>
    <property type="match status" value="1"/>
</dbReference>
<evidence type="ECO:0000256" key="1">
    <source>
        <dbReference type="ARBA" id="ARBA00022527"/>
    </source>
</evidence>
<dbReference type="PANTHER" id="PTHR35526:SF3">
    <property type="entry name" value="ANTI-SIGMA-F FACTOR RSBW"/>
    <property type="match status" value="1"/>
</dbReference>
<gene>
    <name evidence="3" type="ordered locus">Tcur_3782</name>
</gene>
<evidence type="ECO:0000259" key="2">
    <source>
        <dbReference type="Pfam" id="PF13581"/>
    </source>
</evidence>
<dbReference type="STRING" id="471852.Tcur_3782"/>
<proteinExistence type="predicted"/>
<dbReference type="KEGG" id="tcu:Tcur_3782"/>
<sequence>MTRMAFAPQCKQTLALVRPDADERAPGRVREWAAKTLARWGLSGGLAADLNSVLTELVTNSWQAGADELLVLMELHRERGLVDVAVWDDAPGFPVKREPDFAAESGRGLYLVEALTVAWGFEPDPGGGPGKTVWATLCLGGDGDAA</sequence>
<evidence type="ECO:0000313" key="4">
    <source>
        <dbReference type="Proteomes" id="UP000001918"/>
    </source>
</evidence>